<dbReference type="InterPro" id="IPR036860">
    <property type="entry name" value="SH2_dom_sf"/>
</dbReference>
<organism evidence="2">
    <name type="scientific">Vannella robusta</name>
    <dbReference type="NCBI Taxonomy" id="1487602"/>
    <lineage>
        <taxon>Eukaryota</taxon>
        <taxon>Amoebozoa</taxon>
        <taxon>Discosea</taxon>
        <taxon>Flabellinia</taxon>
        <taxon>Vannellidae</taxon>
        <taxon>Vannella</taxon>
    </lineage>
</organism>
<evidence type="ECO:0000313" key="2">
    <source>
        <dbReference type="EMBL" id="CAE2201015.1"/>
    </source>
</evidence>
<sequence length="172" mass="19380">MVAVDITTQGNNSLGSETSGLLQEAAKLFNAHHRHTPQRMLWISSWIGIKQLDKGEISKELAERRLEFLRSVWSNYKEFRPFDTISSSEKYLTSNSEAGFILRLSTSQAGKITFTRRSGARIVHSRYTVLSDKTIADSQGNIYQDIHNLCEHLSENLANYSTTSSPASYICC</sequence>
<dbReference type="EMBL" id="HBKP01001656">
    <property type="protein sequence ID" value="CAE2201015.1"/>
    <property type="molecule type" value="Transcribed_RNA"/>
</dbReference>
<gene>
    <name evidence="2" type="ORF">VSP0166_LOCUS1185</name>
</gene>
<dbReference type="InterPro" id="IPR000980">
    <property type="entry name" value="SH2"/>
</dbReference>
<accession>A0A7S4M4Y3</accession>
<proteinExistence type="predicted"/>
<dbReference type="Pfam" id="PF00017">
    <property type="entry name" value="SH2"/>
    <property type="match status" value="1"/>
</dbReference>
<dbReference type="AlphaFoldDB" id="A0A7S4M4Y3"/>
<name>A0A7S4M4Y3_9EUKA</name>
<protein>
    <recommendedName>
        <fullName evidence="1">SH2 domain-containing protein</fullName>
    </recommendedName>
</protein>
<dbReference type="SUPFAM" id="SSF55550">
    <property type="entry name" value="SH2 domain"/>
    <property type="match status" value="1"/>
</dbReference>
<reference evidence="2" key="1">
    <citation type="submission" date="2021-01" db="EMBL/GenBank/DDBJ databases">
        <authorList>
            <person name="Corre E."/>
            <person name="Pelletier E."/>
            <person name="Niang G."/>
            <person name="Scheremetjew M."/>
            <person name="Finn R."/>
            <person name="Kale V."/>
            <person name="Holt S."/>
            <person name="Cochrane G."/>
            <person name="Meng A."/>
            <person name="Brown T."/>
            <person name="Cohen L."/>
        </authorList>
    </citation>
    <scope>NUCLEOTIDE SEQUENCE</scope>
    <source>
        <strain evidence="2">DIVA3 518/3/11/1/6</strain>
    </source>
</reference>
<feature type="domain" description="SH2" evidence="1">
    <location>
        <begin position="87"/>
        <end position="152"/>
    </location>
</feature>
<evidence type="ECO:0000259" key="1">
    <source>
        <dbReference type="Pfam" id="PF00017"/>
    </source>
</evidence>